<dbReference type="SMART" id="SM00449">
    <property type="entry name" value="SPRY"/>
    <property type="match status" value="1"/>
</dbReference>
<dbReference type="Pfam" id="PF00622">
    <property type="entry name" value="SPRY"/>
    <property type="match status" value="1"/>
</dbReference>
<feature type="domain" description="B30.2/SPRY" evidence="1">
    <location>
        <begin position="1"/>
        <end position="182"/>
    </location>
</feature>
<accession>A0A2H6KBH4</accession>
<evidence type="ECO:0000259" key="1">
    <source>
        <dbReference type="PROSITE" id="PS50188"/>
    </source>
</evidence>
<dbReference type="Proteomes" id="UP000236319">
    <property type="component" value="Unassembled WGS sequence"/>
</dbReference>
<keyword evidence="3" id="KW-1185">Reference proteome</keyword>
<dbReference type="InterPro" id="IPR050618">
    <property type="entry name" value="Ubq-SigPath_Reg"/>
</dbReference>
<reference evidence="2 3" key="1">
    <citation type="journal article" date="2017" name="BMC Genomics">
        <title>Whole-genome assembly of Babesia ovata and comparative genomics between closely related pathogens.</title>
        <authorList>
            <person name="Yamagishi J."/>
            <person name="Asada M."/>
            <person name="Hakimi H."/>
            <person name="Tanaka T.Q."/>
            <person name="Sugimoto C."/>
            <person name="Kawazu S."/>
        </authorList>
    </citation>
    <scope>NUCLEOTIDE SEQUENCE [LARGE SCALE GENOMIC DNA]</scope>
    <source>
        <strain evidence="2 3">Miyake</strain>
    </source>
</reference>
<dbReference type="InterPro" id="IPR003877">
    <property type="entry name" value="SPRY_dom"/>
</dbReference>
<dbReference type="GeneID" id="39874105"/>
<gene>
    <name evidence="2" type="ORF">BOVATA_018280</name>
</gene>
<sequence>MNELMRMLYGTEEYPKLLNVRIHQHYVRVRKDNLTIEFNGKGRYCDPGSVQSELPAPKDCVLYYFEVNIVSSENPAKVVVGFSDGSYHLNRYPGSEVSSVGYRGENGHVSLGSGKWESYGPAYEKGDTVGCGINYLKQCYFFTRNGKYQGDAGKIHHCDNFPTVGLGQFGDHVTCNFVGPFKFDIANEYRRALASEQKEINARRINTDSLDVLVYTYLLYSGHQRTLEAFKRERGAVLVNNGTTASIEDCSITATDALHGDAKPKEEGTDHASNVNVCAKSLHITEDVFRRFESSLSVRHQLSNLVISGCSFEALSLLHSAYVDVDRRSFYYCRLLTQHFLELVMSGRVEEAIRWFRGVYDFSVNQSPRFKKLLEETMEILCYKDMDVHSVRDYYGTRRRLCVAREINDLAHGDDIQKNSLRVLVQFLTIGRRDLRAKRGHSGPKYSPSYICQPLKTS</sequence>
<dbReference type="VEuPathDB" id="PiroplasmaDB:BOVATA_018280"/>
<comment type="caution">
    <text evidence="2">The sequence shown here is derived from an EMBL/GenBank/DDBJ whole genome shotgun (WGS) entry which is preliminary data.</text>
</comment>
<dbReference type="InterPro" id="IPR006594">
    <property type="entry name" value="LisH"/>
</dbReference>
<dbReference type="CDD" id="cd12885">
    <property type="entry name" value="SPRY_RanBP_like"/>
    <property type="match status" value="1"/>
</dbReference>
<dbReference type="EMBL" id="BDSA01000002">
    <property type="protein sequence ID" value="GBE60335.1"/>
    <property type="molecule type" value="Genomic_DNA"/>
</dbReference>
<dbReference type="RefSeq" id="XP_028866578.1">
    <property type="nucleotide sequence ID" value="XM_029010745.1"/>
</dbReference>
<dbReference type="OrthoDB" id="25503at2759"/>
<dbReference type="InterPro" id="IPR013320">
    <property type="entry name" value="ConA-like_dom_sf"/>
</dbReference>
<dbReference type="AlphaFoldDB" id="A0A2H6KBH4"/>
<name>A0A2H6KBH4_9APIC</name>
<proteinExistence type="predicted"/>
<evidence type="ECO:0000313" key="3">
    <source>
        <dbReference type="Proteomes" id="UP000236319"/>
    </source>
</evidence>
<dbReference type="PROSITE" id="PS50188">
    <property type="entry name" value="B302_SPRY"/>
    <property type="match status" value="1"/>
</dbReference>
<dbReference type="InterPro" id="IPR001870">
    <property type="entry name" value="B30.2/SPRY"/>
</dbReference>
<dbReference type="PROSITE" id="PS50896">
    <property type="entry name" value="LISH"/>
    <property type="match status" value="1"/>
</dbReference>
<dbReference type="SUPFAM" id="SSF49899">
    <property type="entry name" value="Concanavalin A-like lectins/glucanases"/>
    <property type="match status" value="1"/>
</dbReference>
<dbReference type="InterPro" id="IPR043136">
    <property type="entry name" value="B30.2/SPRY_sf"/>
</dbReference>
<evidence type="ECO:0000313" key="2">
    <source>
        <dbReference type="EMBL" id="GBE60335.1"/>
    </source>
</evidence>
<dbReference type="InterPro" id="IPR044736">
    <property type="entry name" value="Gid1/RanBPM/SPLA_SPRY"/>
</dbReference>
<dbReference type="PANTHER" id="PTHR12864">
    <property type="entry name" value="RAN BINDING PROTEIN 9-RELATED"/>
    <property type="match status" value="1"/>
</dbReference>
<organism evidence="2 3">
    <name type="scientific">Babesia ovata</name>
    <dbReference type="NCBI Taxonomy" id="189622"/>
    <lineage>
        <taxon>Eukaryota</taxon>
        <taxon>Sar</taxon>
        <taxon>Alveolata</taxon>
        <taxon>Apicomplexa</taxon>
        <taxon>Aconoidasida</taxon>
        <taxon>Piroplasmida</taxon>
        <taxon>Babesiidae</taxon>
        <taxon>Babesia</taxon>
    </lineage>
</organism>
<protein>
    <submittedName>
        <fullName evidence="2">SPRY domain-containing protein, putative</fullName>
    </submittedName>
</protein>
<dbReference type="Gene3D" id="2.60.120.920">
    <property type="match status" value="1"/>
</dbReference>